<dbReference type="Gene3D" id="3.10.450.10">
    <property type="match status" value="1"/>
</dbReference>
<evidence type="ECO:0000256" key="3">
    <source>
        <dbReference type="ARBA" id="ARBA00022704"/>
    </source>
</evidence>
<keyword evidence="7" id="KW-1185">Reference proteome</keyword>
<dbReference type="Pfam" id="PF00031">
    <property type="entry name" value="Cystatin"/>
    <property type="match status" value="1"/>
</dbReference>
<dbReference type="CDD" id="cd00042">
    <property type="entry name" value="CY"/>
    <property type="match status" value="1"/>
</dbReference>
<dbReference type="PANTHER" id="PTHR46186">
    <property type="entry name" value="CYSTATIN"/>
    <property type="match status" value="1"/>
</dbReference>
<dbReference type="InterPro" id="IPR046350">
    <property type="entry name" value="Cystatin_sf"/>
</dbReference>
<sequence length="145" mass="16241">MYFFLILPVLAFLASGDGEMFGAPRKLQSNEATLEKFSSELVKATHQFNREHGNHTFHIVTELINATSQVVAGIIYKLFVKFTPASCTDFAEDKVSLDNIVFSRDSCDSGNNKSKICKVTIWKRPWLTSNESEIIKIVNCSVDTS</sequence>
<dbReference type="InterPro" id="IPR018073">
    <property type="entry name" value="Prot_inh_cystat_CS"/>
</dbReference>
<name>A0A4Z2DI61_SCHJA</name>
<dbReference type="EMBL" id="SKCS01000130">
    <property type="protein sequence ID" value="TNN16127.1"/>
    <property type="molecule type" value="Genomic_DNA"/>
</dbReference>
<keyword evidence="3" id="KW-0789">Thiol protease inhibitor</keyword>
<dbReference type="GO" id="GO:0004869">
    <property type="term" value="F:cysteine-type endopeptidase inhibitor activity"/>
    <property type="evidence" value="ECO:0007669"/>
    <property type="project" value="UniProtKB-KW"/>
</dbReference>
<feature type="domain" description="Cystatin" evidence="5">
    <location>
        <begin position="19"/>
        <end position="141"/>
    </location>
</feature>
<evidence type="ECO:0000259" key="5">
    <source>
        <dbReference type="SMART" id="SM00043"/>
    </source>
</evidence>
<dbReference type="GO" id="GO:0005737">
    <property type="term" value="C:cytoplasm"/>
    <property type="evidence" value="ECO:0007669"/>
    <property type="project" value="TreeGrafter"/>
</dbReference>
<evidence type="ECO:0000256" key="4">
    <source>
        <dbReference type="SAM" id="SignalP"/>
    </source>
</evidence>
<dbReference type="InterPro" id="IPR000010">
    <property type="entry name" value="Cystatin_dom"/>
</dbReference>
<dbReference type="GO" id="GO:0031982">
    <property type="term" value="C:vesicle"/>
    <property type="evidence" value="ECO:0007669"/>
    <property type="project" value="TreeGrafter"/>
</dbReference>
<dbReference type="PANTHER" id="PTHR46186:SF2">
    <property type="entry name" value="CYSTATIN"/>
    <property type="match status" value="1"/>
</dbReference>
<gene>
    <name evidence="6" type="ORF">EWB00_000768</name>
</gene>
<evidence type="ECO:0000256" key="1">
    <source>
        <dbReference type="ARBA" id="ARBA00009403"/>
    </source>
</evidence>
<evidence type="ECO:0000256" key="2">
    <source>
        <dbReference type="ARBA" id="ARBA00022690"/>
    </source>
</evidence>
<dbReference type="PROSITE" id="PS00287">
    <property type="entry name" value="CYSTATIN"/>
    <property type="match status" value="1"/>
</dbReference>
<comment type="similarity">
    <text evidence="1">Belongs to the cystatin family.</text>
</comment>
<proteinExistence type="inferred from homology"/>
<keyword evidence="4" id="KW-0732">Signal</keyword>
<feature type="chain" id="PRO_5021442963" evidence="4">
    <location>
        <begin position="19"/>
        <end position="145"/>
    </location>
</feature>
<reference evidence="6 7" key="1">
    <citation type="submission" date="2019-03" db="EMBL/GenBank/DDBJ databases">
        <title>An improved genome assembly of the fluke Schistosoma japonicum.</title>
        <authorList>
            <person name="Hu W."/>
            <person name="Luo F."/>
            <person name="Yin M."/>
            <person name="Mo X."/>
            <person name="Sun C."/>
            <person name="Wu Q."/>
            <person name="Zhu B."/>
            <person name="Xiang M."/>
            <person name="Wang J."/>
            <person name="Wang Y."/>
            <person name="Zhang T."/>
            <person name="Xu B."/>
            <person name="Zheng H."/>
            <person name="Feng Z."/>
        </authorList>
    </citation>
    <scope>NUCLEOTIDE SEQUENCE [LARGE SCALE GENOMIC DNA]</scope>
    <source>
        <strain evidence="6">HuSjv2</strain>
        <tissue evidence="6">Worms</tissue>
    </source>
</reference>
<dbReference type="GO" id="GO:0005615">
    <property type="term" value="C:extracellular space"/>
    <property type="evidence" value="ECO:0007669"/>
    <property type="project" value="TreeGrafter"/>
</dbReference>
<dbReference type="SUPFAM" id="SSF54403">
    <property type="entry name" value="Cystatin/monellin"/>
    <property type="match status" value="1"/>
</dbReference>
<evidence type="ECO:0000313" key="6">
    <source>
        <dbReference type="EMBL" id="TNN16127.1"/>
    </source>
</evidence>
<organism evidence="6 7">
    <name type="scientific">Schistosoma japonicum</name>
    <name type="common">Blood fluke</name>
    <dbReference type="NCBI Taxonomy" id="6182"/>
    <lineage>
        <taxon>Eukaryota</taxon>
        <taxon>Metazoa</taxon>
        <taxon>Spiralia</taxon>
        <taxon>Lophotrochozoa</taxon>
        <taxon>Platyhelminthes</taxon>
        <taxon>Trematoda</taxon>
        <taxon>Digenea</taxon>
        <taxon>Strigeidida</taxon>
        <taxon>Schistosomatoidea</taxon>
        <taxon>Schistosomatidae</taxon>
        <taxon>Schistosoma</taxon>
    </lineage>
</organism>
<protein>
    <submittedName>
        <fullName evidence="6">Proteinase inhibitor I25,cystatin,domain-containing protein isoform 3</fullName>
    </submittedName>
</protein>
<dbReference type="OrthoDB" id="1908104at2759"/>
<dbReference type="Proteomes" id="UP000311919">
    <property type="component" value="Unassembled WGS sequence"/>
</dbReference>
<dbReference type="AlphaFoldDB" id="A0A4Z2DI61"/>
<feature type="signal peptide" evidence="4">
    <location>
        <begin position="1"/>
        <end position="18"/>
    </location>
</feature>
<comment type="caution">
    <text evidence="6">The sequence shown here is derived from an EMBL/GenBank/DDBJ whole genome shotgun (WGS) entry which is preliminary data.</text>
</comment>
<evidence type="ECO:0000313" key="7">
    <source>
        <dbReference type="Proteomes" id="UP000311919"/>
    </source>
</evidence>
<keyword evidence="2" id="KW-0646">Protease inhibitor</keyword>
<accession>A0A4Z2DI61</accession>
<dbReference type="SMART" id="SM00043">
    <property type="entry name" value="CY"/>
    <property type="match status" value="1"/>
</dbReference>